<keyword evidence="6" id="KW-1185">Reference proteome</keyword>
<evidence type="ECO:0000259" key="4">
    <source>
        <dbReference type="Pfam" id="PF05118"/>
    </source>
</evidence>
<dbReference type="Gene3D" id="2.60.120.330">
    <property type="entry name" value="B-lactam Antibiotic, Isopenicillin N Synthase, Chain"/>
    <property type="match status" value="1"/>
</dbReference>
<name>A0ABS5DU81_9BURK</name>
<dbReference type="Pfam" id="PF05118">
    <property type="entry name" value="Asp_Arg_Hydrox"/>
    <property type="match status" value="1"/>
</dbReference>
<reference evidence="5 6" key="1">
    <citation type="submission" date="2021-04" db="EMBL/GenBank/DDBJ databases">
        <title>The genome sequence of type strain Ideonella paludis KCTC 32238.</title>
        <authorList>
            <person name="Liu Y."/>
        </authorList>
    </citation>
    <scope>NUCLEOTIDE SEQUENCE [LARGE SCALE GENOMIC DNA]</scope>
    <source>
        <strain evidence="5 6">KCTC 32238</strain>
    </source>
</reference>
<gene>
    <name evidence="5" type="ORF">KAK11_05010</name>
</gene>
<dbReference type="RefSeq" id="WP_210806893.1">
    <property type="nucleotide sequence ID" value="NZ_JAGQDG010000002.1"/>
</dbReference>
<evidence type="ECO:0000313" key="6">
    <source>
        <dbReference type="Proteomes" id="UP000672097"/>
    </source>
</evidence>
<dbReference type="Gene3D" id="1.25.40.10">
    <property type="entry name" value="Tetratricopeptide repeat domain"/>
    <property type="match status" value="1"/>
</dbReference>
<feature type="domain" description="Aspartyl/asparaginy/proline hydroxylase" evidence="4">
    <location>
        <begin position="243"/>
        <end position="407"/>
    </location>
</feature>
<evidence type="ECO:0000256" key="3">
    <source>
        <dbReference type="ARBA" id="ARBA00023002"/>
    </source>
</evidence>
<comment type="caution">
    <text evidence="5">The sequence shown here is derived from an EMBL/GenBank/DDBJ whole genome shotgun (WGS) entry which is preliminary data.</text>
</comment>
<comment type="similarity">
    <text evidence="1">Belongs to the aspartyl/asparaginyl beta-hydroxylase family.</text>
</comment>
<dbReference type="PANTHER" id="PTHR46332:SF5">
    <property type="entry name" value="ASPARTATE BETA-HYDROXYLASE DOMAIN CONTAINING 2"/>
    <property type="match status" value="1"/>
</dbReference>
<sequence>MSSTEVHRQLAEVQSMMATGQVLQAELSCLKLLERESSCIPALVVVAQCSTDREDHVRAAEYWGKAFLASDGDEGLLFRQCLALANSGDFDSASGKLLAYWGTTQRLAPDSWLLLGHIEQRRGQQLKALKAWFRAIDQAQRQGRWLNEQSTEPELLPMVLSAMDELQHGKRQWLLDQLSDLRREYGSDGLKRVDRALTNYLGESQDGPQDFRQRPKFLYIPGLPDSPYHDPYLQPWAEQLAAAFPDIQEEAIALLNKEGVFESFLTFGPGADRSAYVGGEGDKPSWDAFFFYRRGRRFDANHLRCPKTSALLDSIELCRIKSQAPEVCFSVLAPGSHIKPHYGVTNSRLVLHLPLLVPQDCALNVIDAGAHAWKEGQLMMFDDTFQHEAWNRSNSTRIILLMDCWNPHLTNLEKSAITRLVESISDFESEY</sequence>
<dbReference type="InterPro" id="IPR007803">
    <property type="entry name" value="Asp/Arg/Pro-Hydrxlase"/>
</dbReference>
<keyword evidence="2" id="KW-0223">Dioxygenase</keyword>
<evidence type="ECO:0000256" key="2">
    <source>
        <dbReference type="ARBA" id="ARBA00022964"/>
    </source>
</evidence>
<dbReference type="PANTHER" id="PTHR46332">
    <property type="entry name" value="ASPARTATE BETA-HYDROXYLASE DOMAIN-CONTAINING PROTEIN 2"/>
    <property type="match status" value="1"/>
</dbReference>
<dbReference type="EMBL" id="JAGQDG010000002">
    <property type="protein sequence ID" value="MBQ0934684.1"/>
    <property type="molecule type" value="Genomic_DNA"/>
</dbReference>
<dbReference type="Proteomes" id="UP000672097">
    <property type="component" value="Unassembled WGS sequence"/>
</dbReference>
<dbReference type="SUPFAM" id="SSF51197">
    <property type="entry name" value="Clavaminate synthase-like"/>
    <property type="match status" value="1"/>
</dbReference>
<evidence type="ECO:0000313" key="5">
    <source>
        <dbReference type="EMBL" id="MBQ0934684.1"/>
    </source>
</evidence>
<dbReference type="InterPro" id="IPR027443">
    <property type="entry name" value="IPNS-like_sf"/>
</dbReference>
<evidence type="ECO:0000256" key="1">
    <source>
        <dbReference type="ARBA" id="ARBA00007730"/>
    </source>
</evidence>
<accession>A0ABS5DU81</accession>
<dbReference type="InterPro" id="IPR011990">
    <property type="entry name" value="TPR-like_helical_dom_sf"/>
</dbReference>
<proteinExistence type="inferred from homology"/>
<protein>
    <submittedName>
        <fullName evidence="5">Aspartyl/asparaginyl beta-hydroxylase domain-containing protein</fullName>
    </submittedName>
</protein>
<dbReference type="SUPFAM" id="SSF48452">
    <property type="entry name" value="TPR-like"/>
    <property type="match status" value="1"/>
</dbReference>
<dbReference type="InterPro" id="IPR051821">
    <property type="entry name" value="Asp/Asn_beta-hydroxylase"/>
</dbReference>
<keyword evidence="3" id="KW-0560">Oxidoreductase</keyword>
<organism evidence="5 6">
    <name type="scientific">Ideonella paludis</name>
    <dbReference type="NCBI Taxonomy" id="1233411"/>
    <lineage>
        <taxon>Bacteria</taxon>
        <taxon>Pseudomonadati</taxon>
        <taxon>Pseudomonadota</taxon>
        <taxon>Betaproteobacteria</taxon>
        <taxon>Burkholderiales</taxon>
        <taxon>Sphaerotilaceae</taxon>
        <taxon>Ideonella</taxon>
    </lineage>
</organism>